<keyword evidence="1 2" id="KW-0812">Transmembrane</keyword>
<feature type="transmembrane region" description="Helical" evidence="1">
    <location>
        <begin position="86"/>
        <end position="107"/>
    </location>
</feature>
<feature type="transmembrane region" description="Helical" evidence="1">
    <location>
        <begin position="44"/>
        <end position="74"/>
    </location>
</feature>
<dbReference type="OrthoDB" id="9443855at2759"/>
<feature type="transmembrane region" description="Helical" evidence="1">
    <location>
        <begin position="180"/>
        <end position="202"/>
    </location>
</feature>
<dbReference type="Pfam" id="PF15049">
    <property type="entry name" value="DUF4534"/>
    <property type="match status" value="2"/>
</dbReference>
<keyword evidence="1" id="KW-1133">Transmembrane helix</keyword>
<dbReference type="InterPro" id="IPR027862">
    <property type="entry name" value="DUF4534"/>
</dbReference>
<keyword evidence="3" id="KW-1185">Reference proteome</keyword>
<dbReference type="AlphaFoldDB" id="A0A8J6A3H5"/>
<organism evidence="2 3">
    <name type="scientific">Galemys pyrenaicus</name>
    <name type="common">Iberian desman</name>
    <name type="synonym">Pyrenean desman</name>
    <dbReference type="NCBI Taxonomy" id="202257"/>
    <lineage>
        <taxon>Eukaryota</taxon>
        <taxon>Metazoa</taxon>
        <taxon>Chordata</taxon>
        <taxon>Craniata</taxon>
        <taxon>Vertebrata</taxon>
        <taxon>Euteleostomi</taxon>
        <taxon>Mammalia</taxon>
        <taxon>Eutheria</taxon>
        <taxon>Laurasiatheria</taxon>
        <taxon>Eulipotyphla</taxon>
        <taxon>Talpidae</taxon>
        <taxon>Galemys</taxon>
    </lineage>
</organism>
<dbReference type="PANTHER" id="PTHR34928">
    <property type="entry name" value="TRANSMEMBRANE PROTEIN 217"/>
    <property type="match status" value="1"/>
</dbReference>
<evidence type="ECO:0000313" key="2">
    <source>
        <dbReference type="EMBL" id="KAG8512011.1"/>
    </source>
</evidence>
<evidence type="ECO:0000256" key="1">
    <source>
        <dbReference type="SAM" id="Phobius"/>
    </source>
</evidence>
<dbReference type="Proteomes" id="UP000700334">
    <property type="component" value="Unassembled WGS sequence"/>
</dbReference>
<feature type="transmembrane region" description="Helical" evidence="1">
    <location>
        <begin position="7"/>
        <end position="24"/>
    </location>
</feature>
<feature type="transmembrane region" description="Helical" evidence="1">
    <location>
        <begin position="222"/>
        <end position="243"/>
    </location>
</feature>
<feature type="transmembrane region" description="Helical" evidence="1">
    <location>
        <begin position="154"/>
        <end position="173"/>
    </location>
</feature>
<accession>A0A8J6A3H5</accession>
<comment type="caution">
    <text evidence="2">The sequence shown here is derived from an EMBL/GenBank/DDBJ whole genome shotgun (WGS) entry which is preliminary data.</text>
</comment>
<reference evidence="2" key="1">
    <citation type="journal article" date="2021" name="Evol. Appl.">
        <title>The genome of the Pyrenean desman and the effects of bottlenecks and inbreeding on the genomic landscape of an endangered species.</title>
        <authorList>
            <person name="Escoda L."/>
            <person name="Castresana J."/>
        </authorList>
    </citation>
    <scope>NUCLEOTIDE SEQUENCE</scope>
    <source>
        <strain evidence="2">IBE-C5619</strain>
    </source>
</reference>
<proteinExistence type="predicted"/>
<dbReference type="PANTHER" id="PTHR34928:SF3">
    <property type="entry name" value="TRANSMEMBRANE PROTEIN 217B-RELATED"/>
    <property type="match status" value="1"/>
</dbReference>
<protein>
    <submittedName>
        <fullName evidence="2">Transmembrane protein 217</fullName>
    </submittedName>
</protein>
<gene>
    <name evidence="2" type="ORF">J0S82_011141</name>
</gene>
<keyword evidence="1" id="KW-0472">Membrane</keyword>
<sequence length="279" mass="32344">MTAKMGSVLSGVFTIMATQMYLIFEQKFLGNGKCMDNDLWTKSIGNLINTLIICWSLKIVFFLSVVTILISSFLLYSVYAQFYKGLLLYIIWIPVYETVNIVVQVLTNDNSDVAEFLIFDLNQITFIGFEQKYNIYSDTESEVLFWIKIYKKTISTSLACLTILVSILLLYCVQTNSYKGLLLYALWIFVYELINFSLVLLLSGTIKEQFKELRYMQLFFQISRMALHFFCLPFISEYAYTLYKDPKALGKVGRHTLSSLSSIDSWARIGLRTIYRKLN</sequence>
<name>A0A8J6A3H5_GALPY</name>
<evidence type="ECO:0000313" key="3">
    <source>
        <dbReference type="Proteomes" id="UP000700334"/>
    </source>
</evidence>
<dbReference type="EMBL" id="JAGFMF010011803">
    <property type="protein sequence ID" value="KAG8512011.1"/>
    <property type="molecule type" value="Genomic_DNA"/>
</dbReference>